<dbReference type="Proteomes" id="UP000887579">
    <property type="component" value="Unplaced"/>
</dbReference>
<evidence type="ECO:0000313" key="2">
    <source>
        <dbReference type="WBParaSite" id="ES5_v2.g9187.t1"/>
    </source>
</evidence>
<name>A0AC34GX31_9BILA</name>
<evidence type="ECO:0000313" key="1">
    <source>
        <dbReference type="Proteomes" id="UP000887579"/>
    </source>
</evidence>
<accession>A0AC34GX31</accession>
<protein>
    <submittedName>
        <fullName evidence="2">J domain-containing protein</fullName>
    </submittedName>
</protein>
<dbReference type="WBParaSite" id="ES5_v2.g9187.t1">
    <property type="protein sequence ID" value="ES5_v2.g9187.t1"/>
    <property type="gene ID" value="ES5_v2.g9187"/>
</dbReference>
<organism evidence="1 2">
    <name type="scientific">Panagrolaimus sp. ES5</name>
    <dbReference type="NCBI Taxonomy" id="591445"/>
    <lineage>
        <taxon>Eukaryota</taxon>
        <taxon>Metazoa</taxon>
        <taxon>Ecdysozoa</taxon>
        <taxon>Nematoda</taxon>
        <taxon>Chromadorea</taxon>
        <taxon>Rhabditida</taxon>
        <taxon>Tylenchina</taxon>
        <taxon>Panagrolaimomorpha</taxon>
        <taxon>Panagrolaimoidea</taxon>
        <taxon>Panagrolaimidae</taxon>
        <taxon>Panagrolaimus</taxon>
    </lineage>
</organism>
<proteinExistence type="predicted"/>
<reference evidence="2" key="1">
    <citation type="submission" date="2022-11" db="UniProtKB">
        <authorList>
            <consortium name="WormBaseParasite"/>
        </authorList>
    </citation>
    <scope>IDENTIFICATION</scope>
</reference>
<sequence>MRILFCITFLISLFVIVSSYHNDPYKTLGVSRTSSAKEIKKAYKKLVLEWHPDRNQDPKANEMFVHIKTAYEVLSDPKRKEKYDRYGSFDESPQRHNHQHFNEFFDFGFGGFGDSGSGEPSFFENHRITYRMYMNSILERSHTQPFIIFGYSTYCHFCFRMEGIWKEAVQDLESLGYGIGTVNALTDGVLLEKLRVTTLPSIVVLVEGRVVHFRNSFNGINAKSIRMFARDVLPTTFLQRITTHVGLKRFLDQWKTTNRVSVLILGTKEQIRLRYHLTAMKYSHFARFAYVFLGSHQEDIQSLKAALNIKCRDCENVIIFKEEPEKGESGRITVSTNQFTQNELQGIIEKNKFLQLPRLSSMQYFDELCPTSSRSLRHYCIILPVTDSESEEPFVSSLYRFIKAHPRSEKSRVKISYIFSNRQAFFLEHFSAPKSSEDIKRKSILVLWRNEYVKAKYAWLEGIWNGDELEEYKTFDLLKEKLHLIERGNLRLEETAKLVNLVDEHQHGWFTRLSRRAIRAVETVWFYISKEEALPVLSVVGSFFVIMLCGYILNAAFNPDKKQRKQPSSSDWHPDDPRTPPTRNESMRSTASSRQTRILKEMEPMIHELRAETYFGLIRLLKPGCRSIIVLVDKESKEVLLHQFARHVYPLRNNKTFSFGYLMIDKNLAWFKTLLEQILPGEDGEGSVNSASTIPALKKLRGINPKHTLGTVLILCGYKLYFSMYHPMYKTAKAPDSDDEISSDSDGSKSAKKKLQAANDLNVENVLNGFPNFLDRLLEGSIPRFYVPEFNDNLK</sequence>